<accession>A0AA39NY53</accession>
<sequence>MQATIAFPVVDKENISNVASKKTRERELSRLLTEEFEANSSVVDAMEQRIFQLEDQLEATRGSQAQWPPAKCARTSTILDEAQSITSGSVKSGATNKAEEKKRKMQLKEIFDKIKKDCKSDTVKFQGTSKTIKCSEVFEAEFEGIFGGKGVLIQPTPQNKPKSAVTIIHFNNKAQIAQLFGDELKALKGYQWTRGGAPSFAKSVKPGACDVEIRSAELDYSRNNMKCSLKFEVYEVGGGGCRDDRSLW</sequence>
<comment type="caution">
    <text evidence="1">The sequence shown here is derived from an EMBL/GenBank/DDBJ whole genome shotgun (WGS) entry which is preliminary data.</text>
</comment>
<dbReference type="Proteomes" id="UP001175228">
    <property type="component" value="Unassembled WGS sequence"/>
</dbReference>
<name>A0AA39NY53_9AGAR</name>
<dbReference type="AlphaFoldDB" id="A0AA39NY53"/>
<evidence type="ECO:0000313" key="2">
    <source>
        <dbReference type="Proteomes" id="UP001175228"/>
    </source>
</evidence>
<dbReference type="EMBL" id="JAUEPU010000193">
    <property type="protein sequence ID" value="KAK0473840.1"/>
    <property type="molecule type" value="Genomic_DNA"/>
</dbReference>
<gene>
    <name evidence="1" type="ORF">EDD18DRAFT_1339644</name>
</gene>
<proteinExistence type="predicted"/>
<keyword evidence="2" id="KW-1185">Reference proteome</keyword>
<evidence type="ECO:0000313" key="1">
    <source>
        <dbReference type="EMBL" id="KAK0473840.1"/>
    </source>
</evidence>
<reference evidence="1" key="1">
    <citation type="submission" date="2023-06" db="EMBL/GenBank/DDBJ databases">
        <authorList>
            <consortium name="Lawrence Berkeley National Laboratory"/>
            <person name="Ahrendt S."/>
            <person name="Sahu N."/>
            <person name="Indic B."/>
            <person name="Wong-Bajracharya J."/>
            <person name="Merenyi Z."/>
            <person name="Ke H.-M."/>
            <person name="Monk M."/>
            <person name="Kocsube S."/>
            <person name="Drula E."/>
            <person name="Lipzen A."/>
            <person name="Balint B."/>
            <person name="Henrissat B."/>
            <person name="Andreopoulos B."/>
            <person name="Martin F.M."/>
            <person name="Harder C.B."/>
            <person name="Rigling D."/>
            <person name="Ford K.L."/>
            <person name="Foster G.D."/>
            <person name="Pangilinan J."/>
            <person name="Papanicolaou A."/>
            <person name="Barry K."/>
            <person name="LaButti K."/>
            <person name="Viragh M."/>
            <person name="Koriabine M."/>
            <person name="Yan M."/>
            <person name="Riley R."/>
            <person name="Champramary S."/>
            <person name="Plett K.L."/>
            <person name="Tsai I.J."/>
            <person name="Slot J."/>
            <person name="Sipos G."/>
            <person name="Plett J."/>
            <person name="Nagy L.G."/>
            <person name="Grigoriev I.V."/>
        </authorList>
    </citation>
    <scope>NUCLEOTIDE SEQUENCE</scope>
    <source>
        <strain evidence="1">HWK02</strain>
    </source>
</reference>
<protein>
    <submittedName>
        <fullName evidence="1">Uncharacterized protein</fullName>
    </submittedName>
</protein>
<organism evidence="1 2">
    <name type="scientific">Armillaria luteobubalina</name>
    <dbReference type="NCBI Taxonomy" id="153913"/>
    <lineage>
        <taxon>Eukaryota</taxon>
        <taxon>Fungi</taxon>
        <taxon>Dikarya</taxon>
        <taxon>Basidiomycota</taxon>
        <taxon>Agaricomycotina</taxon>
        <taxon>Agaricomycetes</taxon>
        <taxon>Agaricomycetidae</taxon>
        <taxon>Agaricales</taxon>
        <taxon>Marasmiineae</taxon>
        <taxon>Physalacriaceae</taxon>
        <taxon>Armillaria</taxon>
    </lineage>
</organism>